<name>A0A8H7TVL3_BIOOC</name>
<protein>
    <submittedName>
        <fullName evidence="1">Uncharacterized protein</fullName>
    </submittedName>
</protein>
<evidence type="ECO:0000313" key="2">
    <source>
        <dbReference type="Proteomes" id="UP000616885"/>
    </source>
</evidence>
<comment type="caution">
    <text evidence="1">The sequence shown here is derived from an EMBL/GenBank/DDBJ whole genome shotgun (WGS) entry which is preliminary data.</text>
</comment>
<accession>A0A8H7TVL3</accession>
<sequence length="126" mass="14565">MARWEEARRRRPLPRGRIFTLHGFDVWFYDIWQAEKLALIKRLAAKKCNPVLGVGGIHKNPVSRILACSFHPSDHPTSHVWCGWPCRPNHIQEVGSFTWGTMIPGNDARCCHGEKEMQTPRFWAFG</sequence>
<dbReference type="EMBL" id="JADCTT010000001">
    <property type="protein sequence ID" value="KAF9759336.1"/>
    <property type="molecule type" value="Genomic_DNA"/>
</dbReference>
<gene>
    <name evidence="1" type="ORF">IM811_001030</name>
</gene>
<evidence type="ECO:0000313" key="1">
    <source>
        <dbReference type="EMBL" id="KAF9759336.1"/>
    </source>
</evidence>
<dbReference type="Proteomes" id="UP000616885">
    <property type="component" value="Unassembled WGS sequence"/>
</dbReference>
<reference evidence="1" key="1">
    <citation type="submission" date="2020-10" db="EMBL/GenBank/DDBJ databases">
        <title>High-Quality Genome Resource of Clonostachys rosea strain S41 by Oxford Nanopore Long-Read Sequencing.</title>
        <authorList>
            <person name="Wang H."/>
        </authorList>
    </citation>
    <scope>NUCLEOTIDE SEQUENCE</scope>
    <source>
        <strain evidence="1">S41</strain>
    </source>
</reference>
<organism evidence="1 2">
    <name type="scientific">Bionectria ochroleuca</name>
    <name type="common">Gliocladium roseum</name>
    <dbReference type="NCBI Taxonomy" id="29856"/>
    <lineage>
        <taxon>Eukaryota</taxon>
        <taxon>Fungi</taxon>
        <taxon>Dikarya</taxon>
        <taxon>Ascomycota</taxon>
        <taxon>Pezizomycotina</taxon>
        <taxon>Sordariomycetes</taxon>
        <taxon>Hypocreomycetidae</taxon>
        <taxon>Hypocreales</taxon>
        <taxon>Bionectriaceae</taxon>
        <taxon>Clonostachys</taxon>
    </lineage>
</organism>
<proteinExistence type="predicted"/>
<dbReference type="AlphaFoldDB" id="A0A8H7TVL3"/>